<dbReference type="Gene3D" id="1.20.58.160">
    <property type="match status" value="1"/>
</dbReference>
<dbReference type="GO" id="GO:0007034">
    <property type="term" value="P:vacuolar transport"/>
    <property type="evidence" value="ECO:0007669"/>
    <property type="project" value="UniProtKB-ARBA"/>
</dbReference>
<dbReference type="PANTHER" id="PTHR47789:SF1">
    <property type="entry name" value="LAS SEVENTEEN-BINDING PROTEIN 5"/>
    <property type="match status" value="1"/>
</dbReference>
<feature type="compositionally biased region" description="Basic and acidic residues" evidence="1">
    <location>
        <begin position="334"/>
        <end position="344"/>
    </location>
</feature>
<comment type="caution">
    <text evidence="3">The sequence shown here is derived from an EMBL/GenBank/DDBJ whole genome shotgun (WGS) entry which is preliminary data.</text>
</comment>
<dbReference type="CDD" id="cd16980">
    <property type="entry name" value="VHS_Lsb5"/>
    <property type="match status" value="1"/>
</dbReference>
<sequence>LESAMGLFSDEHPYTAVTERIIRLTSSDYEEDDLSGLPELIEVVKIQSTGPTEASRAIRKRLKYGSHHQIVRALVLLEALVANGGKSFQRRFGDEMLLERLRTLATDPLTDKDVKIRLANMFIGWNDEFKEDPQMRAVAHLKDALPKRKKPVAAVRPPTPDSEDDYVPNKSRGHSRQPSMEASGPSTPKQPARRPQTESPTANSSNSSKNKSKAPVKVSLEKEKPMILQTIAAANQASTNLRNALKHVNKEDASFLKMPLVIKSEKDCREQRRKVLHYVAGIESEEWVGTLLQTNDDLVAALQLFDTYKQVATAPDSDEEHDMDLRRRYVDGIHGVDETHEVPPRKPTRPRAPVQASDSEYESEQSEEEEVEEEEEDENNPFGNQNEDLDLKTPAIEKSQPRW</sequence>
<organism evidence="3 4">
    <name type="scientific">Protomyces lactucae-debilis</name>
    <dbReference type="NCBI Taxonomy" id="2754530"/>
    <lineage>
        <taxon>Eukaryota</taxon>
        <taxon>Fungi</taxon>
        <taxon>Dikarya</taxon>
        <taxon>Ascomycota</taxon>
        <taxon>Taphrinomycotina</taxon>
        <taxon>Taphrinomycetes</taxon>
        <taxon>Taphrinales</taxon>
        <taxon>Protomycetaceae</taxon>
        <taxon>Protomyces</taxon>
    </lineage>
</organism>
<dbReference type="STRING" id="56484.A0A1Y2FQ55"/>
<dbReference type="AlphaFoldDB" id="A0A1Y2FQ55"/>
<dbReference type="PROSITE" id="PS50179">
    <property type="entry name" value="VHS"/>
    <property type="match status" value="1"/>
</dbReference>
<dbReference type="Gene3D" id="1.25.40.90">
    <property type="match status" value="1"/>
</dbReference>
<accession>A0A1Y2FQ55</accession>
<evidence type="ECO:0000313" key="3">
    <source>
        <dbReference type="EMBL" id="ORY86131.1"/>
    </source>
</evidence>
<proteinExistence type="predicted"/>
<dbReference type="OrthoDB" id="10068368at2759"/>
<dbReference type="Pfam" id="PF00790">
    <property type="entry name" value="VHS"/>
    <property type="match status" value="1"/>
</dbReference>
<dbReference type="GO" id="GO:0007015">
    <property type="term" value="P:actin filament organization"/>
    <property type="evidence" value="ECO:0007669"/>
    <property type="project" value="InterPro"/>
</dbReference>
<dbReference type="SUPFAM" id="SSF89009">
    <property type="entry name" value="GAT-like domain"/>
    <property type="match status" value="1"/>
</dbReference>
<dbReference type="GO" id="GO:0035091">
    <property type="term" value="F:phosphatidylinositol binding"/>
    <property type="evidence" value="ECO:0007669"/>
    <property type="project" value="InterPro"/>
</dbReference>
<name>A0A1Y2FQ55_PROLT</name>
<dbReference type="EMBL" id="MCFI01000003">
    <property type="protein sequence ID" value="ORY86131.1"/>
    <property type="molecule type" value="Genomic_DNA"/>
</dbReference>
<dbReference type="Proteomes" id="UP000193685">
    <property type="component" value="Unassembled WGS sequence"/>
</dbReference>
<feature type="domain" description="VHS" evidence="2">
    <location>
        <begin position="24"/>
        <end position="153"/>
    </location>
</feature>
<evidence type="ECO:0000313" key="4">
    <source>
        <dbReference type="Proteomes" id="UP000193685"/>
    </source>
</evidence>
<feature type="compositionally biased region" description="Acidic residues" evidence="1">
    <location>
        <begin position="359"/>
        <end position="379"/>
    </location>
</feature>
<evidence type="ECO:0000259" key="2">
    <source>
        <dbReference type="PROSITE" id="PS50179"/>
    </source>
</evidence>
<keyword evidence="4" id="KW-1185">Reference proteome</keyword>
<feature type="non-terminal residue" evidence="3">
    <location>
        <position position="1"/>
    </location>
</feature>
<feature type="region of interest" description="Disordered" evidence="1">
    <location>
        <begin position="142"/>
        <end position="217"/>
    </location>
</feature>
<evidence type="ECO:0000256" key="1">
    <source>
        <dbReference type="SAM" id="MobiDB-lite"/>
    </source>
</evidence>
<reference evidence="3 4" key="1">
    <citation type="submission" date="2016-07" db="EMBL/GenBank/DDBJ databases">
        <title>Pervasive Adenine N6-methylation of Active Genes in Fungi.</title>
        <authorList>
            <consortium name="DOE Joint Genome Institute"/>
            <person name="Mondo S.J."/>
            <person name="Dannebaum R.O."/>
            <person name="Kuo R.C."/>
            <person name="Labutti K."/>
            <person name="Haridas S."/>
            <person name="Kuo A."/>
            <person name="Salamov A."/>
            <person name="Ahrendt S.R."/>
            <person name="Lipzen A."/>
            <person name="Sullivan W."/>
            <person name="Andreopoulos W.B."/>
            <person name="Clum A."/>
            <person name="Lindquist E."/>
            <person name="Daum C."/>
            <person name="Ramamoorthy G.K."/>
            <person name="Gryganskyi A."/>
            <person name="Culley D."/>
            <person name="Magnuson J.K."/>
            <person name="James T.Y."/>
            <person name="O'Malley M.A."/>
            <person name="Stajich J.E."/>
            <person name="Spatafora J.W."/>
            <person name="Visel A."/>
            <person name="Grigoriev I.V."/>
        </authorList>
    </citation>
    <scope>NUCLEOTIDE SEQUENCE [LARGE SCALE GENOMIC DNA]</scope>
    <source>
        <strain evidence="3 4">12-1054</strain>
    </source>
</reference>
<dbReference type="CDD" id="cd14232">
    <property type="entry name" value="GAT_LSB5"/>
    <property type="match status" value="1"/>
</dbReference>
<dbReference type="InterPro" id="IPR002014">
    <property type="entry name" value="VHS_dom"/>
</dbReference>
<dbReference type="InterPro" id="IPR038425">
    <property type="entry name" value="GAT_sf"/>
</dbReference>
<dbReference type="OMA" id="YGSVHRQ"/>
<dbReference type="InterPro" id="IPR008942">
    <property type="entry name" value="ENTH_VHS"/>
</dbReference>
<protein>
    <submittedName>
        <fullName evidence="3">VHS domain protein</fullName>
    </submittedName>
</protein>
<dbReference type="InterPro" id="IPR045007">
    <property type="entry name" value="LSB5"/>
</dbReference>
<dbReference type="GO" id="GO:0043130">
    <property type="term" value="F:ubiquitin binding"/>
    <property type="evidence" value="ECO:0007669"/>
    <property type="project" value="InterPro"/>
</dbReference>
<dbReference type="GeneID" id="63784148"/>
<feature type="compositionally biased region" description="Polar residues" evidence="1">
    <location>
        <begin position="176"/>
        <end position="189"/>
    </location>
</feature>
<dbReference type="PANTHER" id="PTHR47789">
    <property type="entry name" value="LAS SEVENTEEN-BINDING PROTEIN 5"/>
    <property type="match status" value="1"/>
</dbReference>
<dbReference type="RefSeq" id="XP_040727313.1">
    <property type="nucleotide sequence ID" value="XM_040867549.1"/>
</dbReference>
<dbReference type="GO" id="GO:0006897">
    <property type="term" value="P:endocytosis"/>
    <property type="evidence" value="ECO:0007669"/>
    <property type="project" value="InterPro"/>
</dbReference>
<dbReference type="InterPro" id="IPR044103">
    <property type="entry name" value="GAT_LSB5"/>
</dbReference>
<dbReference type="SMART" id="SM00288">
    <property type="entry name" value="VHS"/>
    <property type="match status" value="1"/>
</dbReference>
<dbReference type="GO" id="GO:0030479">
    <property type="term" value="C:actin cortical patch"/>
    <property type="evidence" value="ECO:0007669"/>
    <property type="project" value="TreeGrafter"/>
</dbReference>
<gene>
    <name evidence="3" type="ORF">BCR37DRAFT_344140</name>
</gene>
<feature type="region of interest" description="Disordered" evidence="1">
    <location>
        <begin position="334"/>
        <end position="403"/>
    </location>
</feature>
<dbReference type="SUPFAM" id="SSF48464">
    <property type="entry name" value="ENTH/VHS domain"/>
    <property type="match status" value="1"/>
</dbReference>
<dbReference type="GO" id="GO:0051666">
    <property type="term" value="P:actin cortical patch localization"/>
    <property type="evidence" value="ECO:0007669"/>
    <property type="project" value="TreeGrafter"/>
</dbReference>